<dbReference type="InterPro" id="IPR029058">
    <property type="entry name" value="AB_hydrolase_fold"/>
</dbReference>
<dbReference type="PANTHER" id="PTHR48081">
    <property type="entry name" value="AB HYDROLASE SUPERFAMILY PROTEIN C4A8.06C"/>
    <property type="match status" value="1"/>
</dbReference>
<proteinExistence type="predicted"/>
<dbReference type="Gene3D" id="3.40.50.1820">
    <property type="entry name" value="alpha/beta hydrolase"/>
    <property type="match status" value="1"/>
</dbReference>
<keyword evidence="2" id="KW-0732">Signal</keyword>
<feature type="chain" id="PRO_5040802880" evidence="2">
    <location>
        <begin position="18"/>
        <end position="292"/>
    </location>
</feature>
<dbReference type="PANTHER" id="PTHR48081:SF13">
    <property type="entry name" value="ALPHA_BETA HYDROLASE"/>
    <property type="match status" value="1"/>
</dbReference>
<keyword evidence="1 4" id="KW-0378">Hydrolase</keyword>
<keyword evidence="5" id="KW-1185">Reference proteome</keyword>
<feature type="signal peptide" evidence="2">
    <location>
        <begin position="1"/>
        <end position="17"/>
    </location>
</feature>
<evidence type="ECO:0000256" key="2">
    <source>
        <dbReference type="SAM" id="SignalP"/>
    </source>
</evidence>
<reference evidence="4 5" key="1">
    <citation type="submission" date="2019-11" db="EMBL/GenBank/DDBJ databases">
        <title>Genome sequences of 17 halophilic strains isolated from different environments.</title>
        <authorList>
            <person name="Furrow R.E."/>
        </authorList>
    </citation>
    <scope>NUCLEOTIDE SEQUENCE [LARGE SCALE GENOMIC DNA]</scope>
    <source>
        <strain evidence="4 5">22507_15_FS</strain>
    </source>
</reference>
<evidence type="ECO:0000313" key="5">
    <source>
        <dbReference type="Proteomes" id="UP000460751"/>
    </source>
</evidence>
<gene>
    <name evidence="4" type="ORF">GLW01_06770</name>
</gene>
<dbReference type="AlphaFoldDB" id="A0A9X4YB35"/>
<dbReference type="RefSeq" id="WP_160898582.1">
    <property type="nucleotide sequence ID" value="NZ_WMEX01000003.1"/>
</dbReference>
<name>A0A9X4YB35_9GAMM</name>
<dbReference type="Proteomes" id="UP000460751">
    <property type="component" value="Unassembled WGS sequence"/>
</dbReference>
<dbReference type="EMBL" id="WMEX01000003">
    <property type="protein sequence ID" value="MYL26496.1"/>
    <property type="molecule type" value="Genomic_DNA"/>
</dbReference>
<comment type="caution">
    <text evidence="4">The sequence shown here is derived from an EMBL/GenBank/DDBJ whole genome shotgun (WGS) entry which is preliminary data.</text>
</comment>
<dbReference type="InterPro" id="IPR050300">
    <property type="entry name" value="GDXG_lipolytic_enzyme"/>
</dbReference>
<dbReference type="OrthoDB" id="9771666at2"/>
<evidence type="ECO:0000259" key="3">
    <source>
        <dbReference type="Pfam" id="PF20434"/>
    </source>
</evidence>
<dbReference type="GO" id="GO:0016787">
    <property type="term" value="F:hydrolase activity"/>
    <property type="evidence" value="ECO:0007669"/>
    <property type="project" value="UniProtKB-KW"/>
</dbReference>
<dbReference type="Pfam" id="PF20434">
    <property type="entry name" value="BD-FAE"/>
    <property type="match status" value="1"/>
</dbReference>
<evidence type="ECO:0000256" key="1">
    <source>
        <dbReference type="ARBA" id="ARBA00022801"/>
    </source>
</evidence>
<organism evidence="4 5">
    <name type="scientific">Vreelandella halophila</name>
    <dbReference type="NCBI Taxonomy" id="86177"/>
    <lineage>
        <taxon>Bacteria</taxon>
        <taxon>Pseudomonadati</taxon>
        <taxon>Pseudomonadota</taxon>
        <taxon>Gammaproteobacteria</taxon>
        <taxon>Oceanospirillales</taxon>
        <taxon>Halomonadaceae</taxon>
        <taxon>Vreelandella</taxon>
    </lineage>
</organism>
<dbReference type="PROSITE" id="PS51257">
    <property type="entry name" value="PROKAR_LIPOPROTEIN"/>
    <property type="match status" value="1"/>
</dbReference>
<protein>
    <submittedName>
        <fullName evidence="4">Alpha/beta hydrolase fold domain-containing protein</fullName>
    </submittedName>
</protein>
<dbReference type="InterPro" id="IPR049492">
    <property type="entry name" value="BD-FAE-like_dom"/>
</dbReference>
<accession>A0A9X4YB35</accession>
<sequence length="292" mass="31901">MRIAIGLLAPFLLVACASGPGIPDEPPYAVGVARAILFTPDDWPETLRADIHYPETKAEKQHAGVLMVHGGGWEYRSRADMSDRANALARQGFVVMNIDHRFAPEYQFPAQLHDLQVAMRWFQENGGDYDLDPERVGAWGFSSGAHLVSMLGLVSGKESPLNEPWGGAELEPGAVVAGGLPADFDKFEGGRRLEQLLGVTYEANPEAHREASPIHHAHEGAPPFFLFHGTWDALVPIDHAEDFAQALRAKDVDVRLYRLWLRGHVLSFLFNDGATAKAVDFLDASLNGDSGG</sequence>
<evidence type="ECO:0000313" key="4">
    <source>
        <dbReference type="EMBL" id="MYL26496.1"/>
    </source>
</evidence>
<feature type="domain" description="BD-FAE-like" evidence="3">
    <location>
        <begin position="50"/>
        <end position="247"/>
    </location>
</feature>
<dbReference type="SUPFAM" id="SSF53474">
    <property type="entry name" value="alpha/beta-Hydrolases"/>
    <property type="match status" value="1"/>
</dbReference>